<evidence type="ECO:0000313" key="12">
    <source>
        <dbReference type="EMBL" id="RPA61318.1"/>
    </source>
</evidence>
<accession>A0A3N4GHY6</accession>
<keyword evidence="5" id="KW-0547">Nucleotide-binding</keyword>
<dbReference type="InterPro" id="IPR015854">
    <property type="entry name" value="ABC_transpr_LolD-like"/>
</dbReference>
<keyword evidence="6 12" id="KW-0067">ATP-binding</keyword>
<dbReference type="GO" id="GO:0005524">
    <property type="term" value="F:ATP binding"/>
    <property type="evidence" value="ECO:0007669"/>
    <property type="project" value="UniProtKB-KW"/>
</dbReference>
<evidence type="ECO:0000256" key="2">
    <source>
        <dbReference type="ARBA" id="ARBA00011131"/>
    </source>
</evidence>
<dbReference type="CDD" id="cd03255">
    <property type="entry name" value="ABC_MJ0796_LolCDE_FtsE"/>
    <property type="match status" value="1"/>
</dbReference>
<keyword evidence="7" id="KW-0472">Membrane</keyword>
<evidence type="ECO:0000256" key="4">
    <source>
        <dbReference type="ARBA" id="ARBA00022475"/>
    </source>
</evidence>
<proteinExistence type="inferred from homology"/>
<comment type="subunit">
    <text evidence="2">The complex is composed of two ATP-binding proteins (HrtA), two transmembrane proteins (HrtB) and a solute-binding protein.</text>
</comment>
<dbReference type="Pfam" id="PF00005">
    <property type="entry name" value="ABC_tran"/>
    <property type="match status" value="1"/>
</dbReference>
<comment type="subcellular location">
    <subcellularLocation>
        <location evidence="1">Cell membrane</location>
        <topology evidence="1">Peripheral membrane protein</topology>
    </subcellularLocation>
</comment>
<dbReference type="Proteomes" id="UP000273977">
    <property type="component" value="Unassembled WGS sequence"/>
</dbReference>
<dbReference type="EMBL" id="RKMG01000005">
    <property type="protein sequence ID" value="RPA61318.1"/>
    <property type="molecule type" value="Genomic_DNA"/>
</dbReference>
<evidence type="ECO:0000256" key="8">
    <source>
        <dbReference type="ARBA" id="ARBA00024359"/>
    </source>
</evidence>
<evidence type="ECO:0000259" key="11">
    <source>
        <dbReference type="PROSITE" id="PS50893"/>
    </source>
</evidence>
<dbReference type="GO" id="GO:0022857">
    <property type="term" value="F:transmembrane transporter activity"/>
    <property type="evidence" value="ECO:0007669"/>
    <property type="project" value="TreeGrafter"/>
</dbReference>
<evidence type="ECO:0000256" key="5">
    <source>
        <dbReference type="ARBA" id="ARBA00022741"/>
    </source>
</evidence>
<keyword evidence="3" id="KW-0813">Transport</keyword>
<feature type="domain" description="ABC transporter" evidence="11">
    <location>
        <begin position="4"/>
        <end position="241"/>
    </location>
</feature>
<evidence type="ECO:0000313" key="13">
    <source>
        <dbReference type="Proteomes" id="UP000273977"/>
    </source>
</evidence>
<dbReference type="Gene3D" id="3.40.50.300">
    <property type="entry name" value="P-loop containing nucleotide triphosphate hydrolases"/>
    <property type="match status" value="1"/>
</dbReference>
<gene>
    <name evidence="12" type="ORF">EF384_02765</name>
</gene>
<keyword evidence="13" id="KW-1185">Reference proteome</keyword>
<reference evidence="12 13" key="1">
    <citation type="submission" date="2018-11" db="EMBL/GenBank/DDBJ databases">
        <title>Aerococcus sp. SJQ22, whole genome shotgun sequence.</title>
        <authorList>
            <person name="Sun L."/>
            <person name="Gao X."/>
            <person name="Chen W."/>
            <person name="Huang K."/>
        </authorList>
    </citation>
    <scope>NUCLEOTIDE SEQUENCE [LARGE SCALE GENOMIC DNA]</scope>
    <source>
        <strain evidence="12 13">SJQ22</strain>
    </source>
</reference>
<organism evidence="12 13">
    <name type="scientific">Aerococcus agrisoli</name>
    <dbReference type="NCBI Taxonomy" id="2487350"/>
    <lineage>
        <taxon>Bacteria</taxon>
        <taxon>Bacillati</taxon>
        <taxon>Bacillota</taxon>
        <taxon>Bacilli</taxon>
        <taxon>Lactobacillales</taxon>
        <taxon>Aerococcaceae</taxon>
        <taxon>Aerococcus</taxon>
    </lineage>
</organism>
<comment type="similarity">
    <text evidence="8">Belongs to the ABC transporter superfamily. HrtA family.</text>
</comment>
<keyword evidence="4" id="KW-1003">Cell membrane</keyword>
<dbReference type="GO" id="GO:0016887">
    <property type="term" value="F:ATP hydrolysis activity"/>
    <property type="evidence" value="ECO:0007669"/>
    <property type="project" value="InterPro"/>
</dbReference>
<sequence>MSAIQAIQITKTFGQGRNRFEALQPTSFAIEQGEFVAIIGPSGSGKSTLLTIMGGLQQPDTGEVTINGHPFSTESERKRGKIRFNDIGFVLQSSNLVPFLTVLDQLQLINIVQKESFNKHQAESLLEQLNILHLKDKYPKELSGGERQRVAIAKALFNRPSIILADEPTASLDTQNAFDVVQILSKQAKNGKKAVIMVTHDQRLIDACDKVYYMEDGNLRLERGVDIHALNQLHEEFPIDDN</sequence>
<dbReference type="PANTHER" id="PTHR24220">
    <property type="entry name" value="IMPORT ATP-BINDING PROTEIN"/>
    <property type="match status" value="1"/>
</dbReference>
<dbReference type="InterPro" id="IPR017911">
    <property type="entry name" value="MacB-like_ATP-bd"/>
</dbReference>
<evidence type="ECO:0000256" key="10">
    <source>
        <dbReference type="ARBA" id="ARBA00024721"/>
    </source>
</evidence>
<dbReference type="InterPro" id="IPR017871">
    <property type="entry name" value="ABC_transporter-like_CS"/>
</dbReference>
<dbReference type="RefSeq" id="WP_123779462.1">
    <property type="nucleotide sequence ID" value="NZ_RKMG01000005.1"/>
</dbReference>
<dbReference type="PROSITE" id="PS50893">
    <property type="entry name" value="ABC_TRANSPORTER_2"/>
    <property type="match status" value="1"/>
</dbReference>
<comment type="caution">
    <text evidence="12">The sequence shown here is derived from an EMBL/GenBank/DDBJ whole genome shotgun (WGS) entry which is preliminary data.</text>
</comment>
<evidence type="ECO:0000256" key="3">
    <source>
        <dbReference type="ARBA" id="ARBA00022448"/>
    </source>
</evidence>
<name>A0A3N4GHY6_9LACT</name>
<dbReference type="PANTHER" id="PTHR24220:SF666">
    <property type="entry name" value="HEMIN IMPORT ATP-BINDING PROTEIN HRTA-RELATED"/>
    <property type="match status" value="1"/>
</dbReference>
<dbReference type="AlphaFoldDB" id="A0A3N4GHY6"/>
<evidence type="ECO:0000256" key="9">
    <source>
        <dbReference type="ARBA" id="ARBA00024432"/>
    </source>
</evidence>
<comment type="function">
    <text evidence="10">Part of the ABC transporter complex hrt involved in hemin import. Responsible for energy coupling to the transport system.</text>
</comment>
<dbReference type="SMART" id="SM00382">
    <property type="entry name" value="AAA"/>
    <property type="match status" value="1"/>
</dbReference>
<evidence type="ECO:0000256" key="1">
    <source>
        <dbReference type="ARBA" id="ARBA00004202"/>
    </source>
</evidence>
<evidence type="ECO:0000256" key="6">
    <source>
        <dbReference type="ARBA" id="ARBA00022840"/>
    </source>
</evidence>
<evidence type="ECO:0000256" key="7">
    <source>
        <dbReference type="ARBA" id="ARBA00023136"/>
    </source>
</evidence>
<dbReference type="OrthoDB" id="9791546at2"/>
<dbReference type="PROSITE" id="PS00211">
    <property type="entry name" value="ABC_TRANSPORTER_1"/>
    <property type="match status" value="1"/>
</dbReference>
<protein>
    <recommendedName>
        <fullName evidence="9">Putative hemin import ATP-binding protein HrtA</fullName>
    </recommendedName>
</protein>
<dbReference type="InterPro" id="IPR003439">
    <property type="entry name" value="ABC_transporter-like_ATP-bd"/>
</dbReference>
<dbReference type="SUPFAM" id="SSF52540">
    <property type="entry name" value="P-loop containing nucleoside triphosphate hydrolases"/>
    <property type="match status" value="1"/>
</dbReference>
<dbReference type="InterPro" id="IPR027417">
    <property type="entry name" value="P-loop_NTPase"/>
</dbReference>
<dbReference type="InterPro" id="IPR003593">
    <property type="entry name" value="AAA+_ATPase"/>
</dbReference>
<dbReference type="GO" id="GO:0005886">
    <property type="term" value="C:plasma membrane"/>
    <property type="evidence" value="ECO:0007669"/>
    <property type="project" value="UniProtKB-SubCell"/>
</dbReference>